<dbReference type="KEGG" id="tpro:Ga0080559_TMP2509"/>
<feature type="transmembrane region" description="Helical" evidence="1">
    <location>
        <begin position="35"/>
        <end position="56"/>
    </location>
</feature>
<keyword evidence="1" id="KW-1133">Transmembrane helix</keyword>
<organism evidence="2 3">
    <name type="scientific">Salipiger profundus</name>
    <dbReference type="NCBI Taxonomy" id="1229727"/>
    <lineage>
        <taxon>Bacteria</taxon>
        <taxon>Pseudomonadati</taxon>
        <taxon>Pseudomonadota</taxon>
        <taxon>Alphaproteobacteria</taxon>
        <taxon>Rhodobacterales</taxon>
        <taxon>Roseobacteraceae</taxon>
        <taxon>Salipiger</taxon>
    </lineage>
</organism>
<evidence type="ECO:0008006" key="4">
    <source>
        <dbReference type="Google" id="ProtNLM"/>
    </source>
</evidence>
<dbReference type="InterPro" id="IPR021529">
    <property type="entry name" value="DUF2798"/>
</dbReference>
<keyword evidence="3" id="KW-1185">Reference proteome</keyword>
<keyword evidence="1" id="KW-0812">Transmembrane</keyword>
<reference evidence="2 3" key="1">
    <citation type="submission" date="2016-03" db="EMBL/GenBank/DDBJ databases">
        <title>Deep-sea bacteria in the southern Pacific.</title>
        <authorList>
            <person name="Tang K."/>
        </authorList>
    </citation>
    <scope>NUCLEOTIDE SEQUENCE [LARGE SCALE GENOMIC DNA]</scope>
    <source>
        <strain evidence="2 3">JLT2016</strain>
    </source>
</reference>
<name>A0A1U7D5G1_9RHOB</name>
<accession>A0A1U7D5G1</accession>
<evidence type="ECO:0000313" key="2">
    <source>
        <dbReference type="EMBL" id="APX23305.1"/>
    </source>
</evidence>
<dbReference type="Pfam" id="PF11391">
    <property type="entry name" value="DUF2798"/>
    <property type="match status" value="1"/>
</dbReference>
<gene>
    <name evidence="2" type="ORF">Ga0080559_TMP2509</name>
</gene>
<dbReference type="EMBL" id="CP014796">
    <property type="protein sequence ID" value="APX23305.1"/>
    <property type="molecule type" value="Genomic_DNA"/>
</dbReference>
<evidence type="ECO:0000313" key="3">
    <source>
        <dbReference type="Proteomes" id="UP000186559"/>
    </source>
</evidence>
<keyword evidence="1" id="KW-0472">Membrane</keyword>
<proteinExistence type="predicted"/>
<dbReference type="AlphaFoldDB" id="A0A1U7D5G1"/>
<sequence length="68" mass="7651">MFISCMMAFLMTGTFTALPSGFAPGWVAQWMLRFATAWPIAFVLSMLVGPTAFWMARHVQRLASTARY</sequence>
<dbReference type="Proteomes" id="UP000186559">
    <property type="component" value="Chromosome"/>
</dbReference>
<protein>
    <recommendedName>
        <fullName evidence="4">DUF2798 domain-containing protein</fullName>
    </recommendedName>
</protein>
<evidence type="ECO:0000256" key="1">
    <source>
        <dbReference type="SAM" id="Phobius"/>
    </source>
</evidence>